<reference evidence="8 9" key="1">
    <citation type="journal article" date="2016" name="Nat. Commun.">
        <title>Thousands of microbial genomes shed light on interconnected biogeochemical processes in an aquifer system.</title>
        <authorList>
            <person name="Anantharaman K."/>
            <person name="Brown C.T."/>
            <person name="Hug L.A."/>
            <person name="Sharon I."/>
            <person name="Castelle C.J."/>
            <person name="Probst A.J."/>
            <person name="Thomas B.C."/>
            <person name="Singh A."/>
            <person name="Wilkins M.J."/>
            <person name="Karaoz U."/>
            <person name="Brodie E.L."/>
            <person name="Williams K.H."/>
            <person name="Hubbard S.S."/>
            <person name="Banfield J.F."/>
        </authorList>
    </citation>
    <scope>NUCLEOTIDE SEQUENCE [LARGE SCALE GENOMIC DNA]</scope>
</reference>
<dbReference type="PANTHER" id="PTHR43646">
    <property type="entry name" value="GLYCOSYLTRANSFERASE"/>
    <property type="match status" value="1"/>
</dbReference>
<dbReference type="AlphaFoldDB" id="A0A1F8C269"/>
<dbReference type="Gene3D" id="3.90.550.10">
    <property type="entry name" value="Spore Coat Polysaccharide Biosynthesis Protein SpsA, Chain A"/>
    <property type="match status" value="1"/>
</dbReference>
<dbReference type="SUPFAM" id="SSF53448">
    <property type="entry name" value="Nucleotide-diphospho-sugar transferases"/>
    <property type="match status" value="1"/>
</dbReference>
<sequence>MKSIKKKSDWPRVSVIIPVYNREWCIGNCLASICKQEYPKGKIEVLVVDAGSSDKTLEIARRYPVRIISNPDPLARKIGEPSKILGYQKMTGDFYFYLDSDAEFVSKTFVKDLIFPFLDDPEIAGSFTRYLPAKKQNAFNRFVSYHELQLWPMLAYLVPQIKDVKVEKRKKYDVVEIDTDKSPPIGMCFVRKEFLDKVITNPEKFNYVDIAIPLQLAELGYDKFAYVEDAGMYHSRAGLKREFWRQRRDVTITYLPVIGERKFNYIDFGNPLDLFKIVLWVIWVNLLIPSFLVGIYKSFKYRDWAGMYELPTNFILTNYIIYLFLSDPNGRALIKKIIWRT</sequence>
<evidence type="ECO:0000256" key="4">
    <source>
        <dbReference type="ARBA" id="ARBA00022679"/>
    </source>
</evidence>
<proteinExistence type="predicted"/>
<organism evidence="8 9">
    <name type="scientific">Candidatus Woesebacteria bacterium RIFCSPLOWO2_01_FULL_44_14</name>
    <dbReference type="NCBI Taxonomy" id="1802525"/>
    <lineage>
        <taxon>Bacteria</taxon>
        <taxon>Candidatus Woeseibacteriota</taxon>
    </lineage>
</organism>
<gene>
    <name evidence="8" type="ORF">A2975_04900</name>
</gene>
<keyword evidence="3" id="KW-0328">Glycosyltransferase</keyword>
<dbReference type="InterPro" id="IPR001173">
    <property type="entry name" value="Glyco_trans_2-like"/>
</dbReference>
<evidence type="ECO:0000256" key="1">
    <source>
        <dbReference type="ARBA" id="ARBA00004236"/>
    </source>
</evidence>
<dbReference type="PANTHER" id="PTHR43646:SF2">
    <property type="entry name" value="GLYCOSYLTRANSFERASE 2-LIKE DOMAIN-CONTAINING PROTEIN"/>
    <property type="match status" value="1"/>
</dbReference>
<feature type="domain" description="Glycosyltransferase 2-like" evidence="7">
    <location>
        <begin position="14"/>
        <end position="142"/>
    </location>
</feature>
<keyword evidence="6" id="KW-0812">Transmembrane</keyword>
<dbReference type="GO" id="GO:0005886">
    <property type="term" value="C:plasma membrane"/>
    <property type="evidence" value="ECO:0007669"/>
    <property type="project" value="UniProtKB-SubCell"/>
</dbReference>
<dbReference type="InterPro" id="IPR029044">
    <property type="entry name" value="Nucleotide-diphossugar_trans"/>
</dbReference>
<comment type="caution">
    <text evidence="8">The sequence shown here is derived from an EMBL/GenBank/DDBJ whole genome shotgun (WGS) entry which is preliminary data.</text>
</comment>
<dbReference type="EMBL" id="MGHL01000007">
    <property type="protein sequence ID" value="OGM69919.1"/>
    <property type="molecule type" value="Genomic_DNA"/>
</dbReference>
<evidence type="ECO:0000313" key="9">
    <source>
        <dbReference type="Proteomes" id="UP000178429"/>
    </source>
</evidence>
<protein>
    <recommendedName>
        <fullName evidence="7">Glycosyltransferase 2-like domain-containing protein</fullName>
    </recommendedName>
</protein>
<name>A0A1F8C269_9BACT</name>
<keyword evidence="5 6" id="KW-0472">Membrane</keyword>
<evidence type="ECO:0000256" key="3">
    <source>
        <dbReference type="ARBA" id="ARBA00022676"/>
    </source>
</evidence>
<dbReference type="Proteomes" id="UP000178429">
    <property type="component" value="Unassembled WGS sequence"/>
</dbReference>
<evidence type="ECO:0000259" key="7">
    <source>
        <dbReference type="Pfam" id="PF00535"/>
    </source>
</evidence>
<comment type="subcellular location">
    <subcellularLocation>
        <location evidence="1">Cell membrane</location>
    </subcellularLocation>
</comment>
<feature type="transmembrane region" description="Helical" evidence="6">
    <location>
        <begin position="277"/>
        <end position="296"/>
    </location>
</feature>
<dbReference type="STRING" id="1802525.A2975_04900"/>
<keyword evidence="6" id="KW-1133">Transmembrane helix</keyword>
<keyword evidence="4" id="KW-0808">Transferase</keyword>
<evidence type="ECO:0000256" key="6">
    <source>
        <dbReference type="SAM" id="Phobius"/>
    </source>
</evidence>
<evidence type="ECO:0000313" key="8">
    <source>
        <dbReference type="EMBL" id="OGM69919.1"/>
    </source>
</evidence>
<dbReference type="GO" id="GO:0016757">
    <property type="term" value="F:glycosyltransferase activity"/>
    <property type="evidence" value="ECO:0007669"/>
    <property type="project" value="UniProtKB-KW"/>
</dbReference>
<accession>A0A1F8C269</accession>
<keyword evidence="2" id="KW-1003">Cell membrane</keyword>
<evidence type="ECO:0000256" key="5">
    <source>
        <dbReference type="ARBA" id="ARBA00023136"/>
    </source>
</evidence>
<feature type="transmembrane region" description="Helical" evidence="6">
    <location>
        <begin position="308"/>
        <end position="325"/>
    </location>
</feature>
<dbReference type="Pfam" id="PF00535">
    <property type="entry name" value="Glycos_transf_2"/>
    <property type="match status" value="1"/>
</dbReference>
<evidence type="ECO:0000256" key="2">
    <source>
        <dbReference type="ARBA" id="ARBA00022475"/>
    </source>
</evidence>